<dbReference type="InterPro" id="IPR003439">
    <property type="entry name" value="ABC_transporter-like_ATP-bd"/>
</dbReference>
<feature type="transmembrane region" description="Helical" evidence="8">
    <location>
        <begin position="143"/>
        <end position="162"/>
    </location>
</feature>
<evidence type="ECO:0000256" key="7">
    <source>
        <dbReference type="SAM" id="MobiDB-lite"/>
    </source>
</evidence>
<keyword evidence="12" id="KW-1185">Reference proteome</keyword>
<evidence type="ECO:0000256" key="6">
    <source>
        <dbReference type="ARBA" id="ARBA00023136"/>
    </source>
</evidence>
<dbReference type="SUPFAM" id="SSF90123">
    <property type="entry name" value="ABC transporter transmembrane region"/>
    <property type="match status" value="1"/>
</dbReference>
<dbReference type="GO" id="GO:0005886">
    <property type="term" value="C:plasma membrane"/>
    <property type="evidence" value="ECO:0007669"/>
    <property type="project" value="UniProtKB-SubCell"/>
</dbReference>
<dbReference type="PANTHER" id="PTHR24221:SF653">
    <property type="entry name" value="TRANSPORT ATP-BINDING PROTEIN CYDC"/>
    <property type="match status" value="1"/>
</dbReference>
<feature type="transmembrane region" description="Helical" evidence="8">
    <location>
        <begin position="27"/>
        <end position="52"/>
    </location>
</feature>
<feature type="region of interest" description="Disordered" evidence="7">
    <location>
        <begin position="323"/>
        <end position="342"/>
    </location>
</feature>
<dbReference type="AlphaFoldDB" id="A0A6N7W699"/>
<keyword evidence="5 8" id="KW-1133">Transmembrane helix</keyword>
<dbReference type="NCBIfam" id="TIGR02868">
    <property type="entry name" value="CydC"/>
    <property type="match status" value="1"/>
</dbReference>
<dbReference type="Proteomes" id="UP000470875">
    <property type="component" value="Unassembled WGS sequence"/>
</dbReference>
<feature type="transmembrane region" description="Helical" evidence="8">
    <location>
        <begin position="64"/>
        <end position="81"/>
    </location>
</feature>
<dbReference type="InterPro" id="IPR014223">
    <property type="entry name" value="ABC_CydC/D"/>
</dbReference>
<dbReference type="Gene3D" id="1.20.1560.10">
    <property type="entry name" value="ABC transporter type 1, transmembrane domain"/>
    <property type="match status" value="1"/>
</dbReference>
<name>A0A6N7W699_9ACTO</name>
<gene>
    <name evidence="11" type="primary">cydC</name>
    <name evidence="11" type="ORF">FYJ24_02590</name>
</gene>
<dbReference type="InterPro" id="IPR017871">
    <property type="entry name" value="ABC_transporter-like_CS"/>
</dbReference>
<dbReference type="PROSITE" id="PS50893">
    <property type="entry name" value="ABC_TRANSPORTER_2"/>
    <property type="match status" value="1"/>
</dbReference>
<dbReference type="SMART" id="SM00382">
    <property type="entry name" value="AAA"/>
    <property type="match status" value="1"/>
</dbReference>
<dbReference type="PROSITE" id="PS00211">
    <property type="entry name" value="ABC_TRANSPORTER_1"/>
    <property type="match status" value="1"/>
</dbReference>
<dbReference type="GO" id="GO:0005524">
    <property type="term" value="F:ATP binding"/>
    <property type="evidence" value="ECO:0007669"/>
    <property type="project" value="UniProtKB-KW"/>
</dbReference>
<feature type="transmembrane region" description="Helical" evidence="8">
    <location>
        <begin position="168"/>
        <end position="185"/>
    </location>
</feature>
<accession>A0A6N7W699</accession>
<protein>
    <submittedName>
        <fullName evidence="11">Thiol reductant ABC exporter subunit CydC</fullName>
    </submittedName>
</protein>
<dbReference type="PROSITE" id="PS50929">
    <property type="entry name" value="ABC_TM1F"/>
    <property type="match status" value="1"/>
</dbReference>
<feature type="compositionally biased region" description="Polar residues" evidence="7">
    <location>
        <begin position="333"/>
        <end position="342"/>
    </location>
</feature>
<dbReference type="SUPFAM" id="SSF52540">
    <property type="entry name" value="P-loop containing nucleoside triphosphate hydrolases"/>
    <property type="match status" value="1"/>
</dbReference>
<keyword evidence="3" id="KW-0547">Nucleotide-binding</keyword>
<evidence type="ECO:0000256" key="4">
    <source>
        <dbReference type="ARBA" id="ARBA00022840"/>
    </source>
</evidence>
<proteinExistence type="predicted"/>
<evidence type="ECO:0000256" key="1">
    <source>
        <dbReference type="ARBA" id="ARBA00004651"/>
    </source>
</evidence>
<evidence type="ECO:0000313" key="12">
    <source>
        <dbReference type="Proteomes" id="UP000470875"/>
    </source>
</evidence>
<feature type="domain" description="ABC transmembrane type-1" evidence="10">
    <location>
        <begin position="28"/>
        <end position="311"/>
    </location>
</feature>
<dbReference type="InterPro" id="IPR039421">
    <property type="entry name" value="Type_1_exporter"/>
</dbReference>
<dbReference type="EMBL" id="VULO01000002">
    <property type="protein sequence ID" value="MSS83668.1"/>
    <property type="molecule type" value="Genomic_DNA"/>
</dbReference>
<dbReference type="RefSeq" id="WP_154543270.1">
    <property type="nucleotide sequence ID" value="NZ_VULO01000002.1"/>
</dbReference>
<evidence type="ECO:0000256" key="5">
    <source>
        <dbReference type="ARBA" id="ARBA00022989"/>
    </source>
</evidence>
<dbReference type="GO" id="GO:0034775">
    <property type="term" value="P:glutathione transmembrane transport"/>
    <property type="evidence" value="ECO:0007669"/>
    <property type="project" value="InterPro"/>
</dbReference>
<sequence length="583" mass="61243">MTIFLTRNERRALRRILGLLKISKRGFWLSLFLGVMGLGSAVGLSATSAWLITRASQMPPVLDLAVAATAVRMFGVFRAFFRYLQRLASHSVALRGMDSLRLGIYDTLMDGPADRVATLKRGDLISRTGADVDEVGDLVVKSLLPSCVTGIVGVGTVIGFALVWPPAALILGLSLVLSGVVGPLLSMRATRLGEIAQQDSEKELAIASHHVIESADELQVSGKLDDAIGAVNQASDRLNRARALAARPAAFAVALDKLAMGCAIVGIFLVATGPASLSFIPAVMFAVLILTPLAAFEGTAELGAAAAQLVRSAQAAVRIDDILGPEPEKDTTHSVPETSSSALSAKDLAVGWPSGPVVAEGINLELTPGKRIAIVGPSGIGKTTLLYTLAGMLPPKEGHASINGAETWQADRSELTARISLTTEDAHIFATTVYENLRVANAALEPEKAAELLEAVGLADWLKALPHGMDTQLGTGGTSISGGERRRLLLARALAAPAPLMLLDEPGEHLDAHTSAQILTRLLEGSGSGRGILIVTHRLSELDSVDQILVMNGDNVARVSDSGTHAELVARSHYYRHALGAES</sequence>
<dbReference type="GO" id="GO:0016887">
    <property type="term" value="F:ATP hydrolysis activity"/>
    <property type="evidence" value="ECO:0007669"/>
    <property type="project" value="InterPro"/>
</dbReference>
<evidence type="ECO:0000313" key="11">
    <source>
        <dbReference type="EMBL" id="MSS83668.1"/>
    </source>
</evidence>
<organism evidence="11 12">
    <name type="scientific">Scrofimicrobium canadense</name>
    <dbReference type="NCBI Taxonomy" id="2652290"/>
    <lineage>
        <taxon>Bacteria</taxon>
        <taxon>Bacillati</taxon>
        <taxon>Actinomycetota</taxon>
        <taxon>Actinomycetes</taxon>
        <taxon>Actinomycetales</taxon>
        <taxon>Actinomycetaceae</taxon>
        <taxon>Scrofimicrobium</taxon>
    </lineage>
</organism>
<evidence type="ECO:0000256" key="8">
    <source>
        <dbReference type="SAM" id="Phobius"/>
    </source>
</evidence>
<feature type="compositionally biased region" description="Basic and acidic residues" evidence="7">
    <location>
        <begin position="323"/>
        <end position="332"/>
    </location>
</feature>
<dbReference type="GO" id="GO:0045454">
    <property type="term" value="P:cell redox homeostasis"/>
    <property type="evidence" value="ECO:0007669"/>
    <property type="project" value="InterPro"/>
</dbReference>
<dbReference type="GO" id="GO:0034040">
    <property type="term" value="F:ATPase-coupled lipid transmembrane transporter activity"/>
    <property type="evidence" value="ECO:0007669"/>
    <property type="project" value="TreeGrafter"/>
</dbReference>
<dbReference type="InterPro" id="IPR027417">
    <property type="entry name" value="P-loop_NTPase"/>
</dbReference>
<dbReference type="InterPro" id="IPR003593">
    <property type="entry name" value="AAA+_ATPase"/>
</dbReference>
<dbReference type="InterPro" id="IPR036640">
    <property type="entry name" value="ABC1_TM_sf"/>
</dbReference>
<keyword evidence="2 8" id="KW-0812">Transmembrane</keyword>
<feature type="domain" description="ABC transporter" evidence="9">
    <location>
        <begin position="343"/>
        <end position="578"/>
    </location>
</feature>
<keyword evidence="4" id="KW-0067">ATP-binding</keyword>
<comment type="caution">
    <text evidence="11">The sequence shown here is derived from an EMBL/GenBank/DDBJ whole genome shotgun (WGS) entry which is preliminary data.</text>
</comment>
<dbReference type="InterPro" id="IPR011527">
    <property type="entry name" value="ABC1_TM_dom"/>
</dbReference>
<dbReference type="Pfam" id="PF00005">
    <property type="entry name" value="ABC_tran"/>
    <property type="match status" value="1"/>
</dbReference>
<dbReference type="PANTHER" id="PTHR24221">
    <property type="entry name" value="ATP-BINDING CASSETTE SUB-FAMILY B"/>
    <property type="match status" value="1"/>
</dbReference>
<keyword evidence="6 8" id="KW-0472">Membrane</keyword>
<dbReference type="GO" id="GO:0140359">
    <property type="term" value="F:ABC-type transporter activity"/>
    <property type="evidence" value="ECO:0007669"/>
    <property type="project" value="InterPro"/>
</dbReference>
<dbReference type="Gene3D" id="3.40.50.300">
    <property type="entry name" value="P-loop containing nucleotide triphosphate hydrolases"/>
    <property type="match status" value="1"/>
</dbReference>
<evidence type="ECO:0000259" key="10">
    <source>
        <dbReference type="PROSITE" id="PS50929"/>
    </source>
</evidence>
<reference evidence="11 12" key="1">
    <citation type="submission" date="2019-08" db="EMBL/GenBank/DDBJ databases">
        <title>In-depth cultivation of the pig gut microbiome towards novel bacterial diversity and tailored functional studies.</title>
        <authorList>
            <person name="Wylensek D."/>
            <person name="Hitch T.C.A."/>
            <person name="Clavel T."/>
        </authorList>
    </citation>
    <scope>NUCLEOTIDE SEQUENCE [LARGE SCALE GENOMIC DNA]</scope>
    <source>
        <strain evidence="11 12">WB03_NA08</strain>
    </source>
</reference>
<comment type="subcellular location">
    <subcellularLocation>
        <location evidence="1">Cell membrane</location>
        <topology evidence="1">Multi-pass membrane protein</topology>
    </subcellularLocation>
</comment>
<evidence type="ECO:0000256" key="3">
    <source>
        <dbReference type="ARBA" id="ARBA00022741"/>
    </source>
</evidence>
<evidence type="ECO:0000259" key="9">
    <source>
        <dbReference type="PROSITE" id="PS50893"/>
    </source>
</evidence>
<evidence type="ECO:0000256" key="2">
    <source>
        <dbReference type="ARBA" id="ARBA00022692"/>
    </source>
</evidence>